<keyword evidence="3" id="KW-0687">Ribonucleoprotein</keyword>
<gene>
    <name evidence="4" type="ORF">ZEAMMB73_Zm00001d004475</name>
</gene>
<name>A0A1D6EFP0_MAIZE</name>
<evidence type="ECO:0000256" key="3">
    <source>
        <dbReference type="ARBA" id="ARBA00023274"/>
    </source>
</evidence>
<dbReference type="InterPro" id="IPR022803">
    <property type="entry name" value="Ribosomal_uL5_dom_sf"/>
</dbReference>
<dbReference type="Gene3D" id="3.30.1440.10">
    <property type="match status" value="1"/>
</dbReference>
<dbReference type="GO" id="GO:1990904">
    <property type="term" value="C:ribonucleoprotein complex"/>
    <property type="evidence" value="ECO:0007669"/>
    <property type="project" value="UniProtKB-KW"/>
</dbReference>
<dbReference type="GO" id="GO:0006412">
    <property type="term" value="P:translation"/>
    <property type="evidence" value="ECO:0007669"/>
    <property type="project" value="InterPro"/>
</dbReference>
<dbReference type="SMR" id="A0A1D6EFP0"/>
<protein>
    <submittedName>
        <fullName evidence="4">60S ribosomal protein L11-1</fullName>
    </submittedName>
</protein>
<dbReference type="GO" id="GO:0005840">
    <property type="term" value="C:ribosome"/>
    <property type="evidence" value="ECO:0007669"/>
    <property type="project" value="UniProtKB-KW"/>
</dbReference>
<dbReference type="InterPro" id="IPR002132">
    <property type="entry name" value="Ribosomal_uL5"/>
</dbReference>
<evidence type="ECO:0000256" key="2">
    <source>
        <dbReference type="ARBA" id="ARBA00022980"/>
    </source>
</evidence>
<sequence>MLNISIGESGDRLTRTAKVLEQLSGQSPQPCCDIAARYTMRSFGIRRNEKITCYVTALNCTMSLLFSARQSMFYLQQASRHQTVR</sequence>
<keyword evidence="2 4" id="KW-0689">Ribosomal protein</keyword>
<accession>A0A1D6EFP0</accession>
<dbReference type="AlphaFoldDB" id="A0A1D6EFP0"/>
<dbReference type="EMBL" id="CM007648">
    <property type="protein sequence ID" value="ONM18997.1"/>
    <property type="molecule type" value="Genomic_DNA"/>
</dbReference>
<proteinExistence type="inferred from homology"/>
<dbReference type="InParanoid" id="A0A1D6EFP0"/>
<dbReference type="GO" id="GO:0003735">
    <property type="term" value="F:structural constituent of ribosome"/>
    <property type="evidence" value="ECO:0007669"/>
    <property type="project" value="InterPro"/>
</dbReference>
<dbReference type="SUPFAM" id="SSF55282">
    <property type="entry name" value="RL5-like"/>
    <property type="match status" value="1"/>
</dbReference>
<evidence type="ECO:0000256" key="1">
    <source>
        <dbReference type="ARBA" id="ARBA00008553"/>
    </source>
</evidence>
<organism evidence="4">
    <name type="scientific">Zea mays</name>
    <name type="common">Maize</name>
    <dbReference type="NCBI Taxonomy" id="4577"/>
    <lineage>
        <taxon>Eukaryota</taxon>
        <taxon>Viridiplantae</taxon>
        <taxon>Streptophyta</taxon>
        <taxon>Embryophyta</taxon>
        <taxon>Tracheophyta</taxon>
        <taxon>Spermatophyta</taxon>
        <taxon>Magnoliopsida</taxon>
        <taxon>Liliopsida</taxon>
        <taxon>Poales</taxon>
        <taxon>Poaceae</taxon>
        <taxon>PACMAD clade</taxon>
        <taxon>Panicoideae</taxon>
        <taxon>Andropogonodae</taxon>
        <taxon>Andropogoneae</taxon>
        <taxon>Tripsacinae</taxon>
        <taxon>Zea</taxon>
    </lineage>
</organism>
<dbReference type="PANTHER" id="PTHR11994">
    <property type="entry name" value="60S RIBOSOMAL PROTEIN L11-RELATED"/>
    <property type="match status" value="1"/>
</dbReference>
<reference evidence="4" key="1">
    <citation type="submission" date="2015-12" db="EMBL/GenBank/DDBJ databases">
        <title>Update maize B73 reference genome by single molecule sequencing technologies.</title>
        <authorList>
            <consortium name="Maize Genome Sequencing Project"/>
            <person name="Ware D."/>
        </authorList>
    </citation>
    <scope>NUCLEOTIDE SEQUENCE [LARGE SCALE GENOMIC DNA]</scope>
    <source>
        <tissue evidence="4">Seedling</tissue>
    </source>
</reference>
<dbReference type="STRING" id="4577.A0A1D6EFP0"/>
<evidence type="ECO:0000313" key="4">
    <source>
        <dbReference type="EMBL" id="ONM18997.1"/>
    </source>
</evidence>
<comment type="similarity">
    <text evidence="1">Belongs to the universal ribosomal protein uL5 family.</text>
</comment>